<keyword evidence="1" id="KW-0472">Membrane</keyword>
<feature type="transmembrane region" description="Helical" evidence="1">
    <location>
        <begin position="689"/>
        <end position="708"/>
    </location>
</feature>
<sequence length="710" mass="80758">MLDDYQLEPRLVAALAALNRQDYPVAIAALEAIKKQYGSKSWGVTAQLHLIQAYAVVGQFPQALALCDHLAELPQAKVRDWVEKARPILQRKAELSQSLALPTALARTPILERAISGQVLRQVSPWRLWVTQMACLGVLLMGGAWVNRILIVQPLINFFSPWYNLDSWAWAMAWFLTGVLALVIGVGYPWAWAQLLRWKFSLQPLDFITLNTYSPESIKFWGRWAWSGFQPPPQLGFLPTAVPLIFSFGHWRRWVVISQGLLTALPADEIAILISAEIIQLRRGYNLLLGPMVFGRLLIYELYQTAARCGNYFAHRLEWLNRQHQDRQVDAGLMFLNRVVYGCGCGTTALAYGLVWLLEKIIAPAARVRFYFTDRATAAFTGHPNGLSQALIHLNEAMAAVVYQEREVSPLIDALSLVLPVHGAAAITYGSLQFPPQQRDWVKLTAWERQNPLKDWFSLFHSHRFLGIRLQALSIYAQKWQLKPQFDLGERPQAWTGQRQFWRQLTPVWGLFLGLFLAILVWRGGEFALRTGVIGIKFWWFANLNLMLWGWGSLGLGLGILLRINAYYPEITTPVTDPQLLKPLIESPIALPLDSVPVKLTGRLLRMRGLEHGLGQGLWLETEVGLWQLRALGWWGPFSHLWRSPFGAWGDQPIEVQGWWRRSEVPWIDVEQARCLGSPGLVFRGRAPYWATGIFGLLFLFSLYTFLITP</sequence>
<dbReference type="Proteomes" id="UP001268256">
    <property type="component" value="Unassembled WGS sequence"/>
</dbReference>
<dbReference type="RefSeq" id="WP_322878321.1">
    <property type="nucleotide sequence ID" value="NZ_JAVMIP010000008.1"/>
</dbReference>
<accession>A0AAE4FRR0</accession>
<evidence type="ECO:0000256" key="1">
    <source>
        <dbReference type="SAM" id="Phobius"/>
    </source>
</evidence>
<evidence type="ECO:0000313" key="3">
    <source>
        <dbReference type="Proteomes" id="UP001268256"/>
    </source>
</evidence>
<protein>
    <recommendedName>
        <fullName evidence="4">Tetratricopeptide repeat protein</fullName>
    </recommendedName>
</protein>
<evidence type="ECO:0000313" key="2">
    <source>
        <dbReference type="EMBL" id="MDS3861064.1"/>
    </source>
</evidence>
<dbReference type="InterPro" id="IPR011990">
    <property type="entry name" value="TPR-like_helical_dom_sf"/>
</dbReference>
<proteinExistence type="predicted"/>
<gene>
    <name evidence="2" type="ORF">RIF25_09630</name>
</gene>
<organism evidence="2 3">
    <name type="scientific">Pseudocalidococcus azoricus BACA0444</name>
    <dbReference type="NCBI Taxonomy" id="2918990"/>
    <lineage>
        <taxon>Bacteria</taxon>
        <taxon>Bacillati</taxon>
        <taxon>Cyanobacteriota</taxon>
        <taxon>Cyanophyceae</taxon>
        <taxon>Acaryochloridales</taxon>
        <taxon>Thermosynechococcaceae</taxon>
        <taxon>Pseudocalidococcus</taxon>
        <taxon>Pseudocalidococcus azoricus</taxon>
    </lineage>
</organism>
<comment type="caution">
    <text evidence="2">The sequence shown here is derived from an EMBL/GenBank/DDBJ whole genome shotgun (WGS) entry which is preliminary data.</text>
</comment>
<evidence type="ECO:0008006" key="4">
    <source>
        <dbReference type="Google" id="ProtNLM"/>
    </source>
</evidence>
<keyword evidence="3" id="KW-1185">Reference proteome</keyword>
<dbReference type="EMBL" id="JAVMIP010000008">
    <property type="protein sequence ID" value="MDS3861064.1"/>
    <property type="molecule type" value="Genomic_DNA"/>
</dbReference>
<dbReference type="AlphaFoldDB" id="A0AAE4FRR0"/>
<feature type="transmembrane region" description="Helical" evidence="1">
    <location>
        <begin position="128"/>
        <end position="147"/>
    </location>
</feature>
<feature type="transmembrane region" description="Helical" evidence="1">
    <location>
        <begin position="508"/>
        <end position="525"/>
    </location>
</feature>
<keyword evidence="1" id="KW-1133">Transmembrane helix</keyword>
<feature type="transmembrane region" description="Helical" evidence="1">
    <location>
        <begin position="167"/>
        <end position="191"/>
    </location>
</feature>
<dbReference type="Gene3D" id="1.25.40.10">
    <property type="entry name" value="Tetratricopeptide repeat domain"/>
    <property type="match status" value="1"/>
</dbReference>
<dbReference type="SUPFAM" id="SSF48452">
    <property type="entry name" value="TPR-like"/>
    <property type="match status" value="1"/>
</dbReference>
<reference evidence="3" key="1">
    <citation type="submission" date="2023-07" db="EMBL/GenBank/DDBJ databases">
        <authorList>
            <person name="Luz R."/>
            <person name="Cordeiro R."/>
            <person name="Fonseca A."/>
            <person name="Goncalves V."/>
        </authorList>
    </citation>
    <scope>NUCLEOTIDE SEQUENCE [LARGE SCALE GENOMIC DNA]</scope>
    <source>
        <strain evidence="3">BACA0444</strain>
    </source>
</reference>
<name>A0AAE4FRR0_9CYAN</name>
<keyword evidence="1" id="KW-0812">Transmembrane</keyword>
<feature type="transmembrane region" description="Helical" evidence="1">
    <location>
        <begin position="537"/>
        <end position="562"/>
    </location>
</feature>